<dbReference type="PROSITE" id="PS51318">
    <property type="entry name" value="TAT"/>
    <property type="match status" value="1"/>
</dbReference>
<accession>A0A4Q7EFZ1</accession>
<dbReference type="GO" id="GO:0016810">
    <property type="term" value="F:hydrolase activity, acting on carbon-nitrogen (but not peptide) bonds"/>
    <property type="evidence" value="ECO:0007669"/>
    <property type="project" value="InterPro"/>
</dbReference>
<dbReference type="SUPFAM" id="SSF51338">
    <property type="entry name" value="Composite domain of metallo-dependent hydrolases"/>
    <property type="match status" value="1"/>
</dbReference>
<keyword evidence="2" id="KW-0378">Hydrolase</keyword>
<dbReference type="Gene3D" id="3.20.20.140">
    <property type="entry name" value="Metal-dependent hydrolases"/>
    <property type="match status" value="1"/>
</dbReference>
<dbReference type="EMBL" id="QVFV01000001">
    <property type="protein sequence ID" value="RZM82754.1"/>
    <property type="molecule type" value="Genomic_DNA"/>
</dbReference>
<dbReference type="InterPro" id="IPR013108">
    <property type="entry name" value="Amidohydro_3"/>
</dbReference>
<gene>
    <name evidence="2" type="ORF">DYY88_05910</name>
</gene>
<dbReference type="PANTHER" id="PTHR22642">
    <property type="entry name" value="IMIDAZOLONEPROPIONASE"/>
    <property type="match status" value="1"/>
</dbReference>
<dbReference type="RefSeq" id="WP_084607002.1">
    <property type="nucleotide sequence ID" value="NZ_QVFV01000001.1"/>
</dbReference>
<evidence type="ECO:0000313" key="2">
    <source>
        <dbReference type="EMBL" id="RZM82754.1"/>
    </source>
</evidence>
<organism evidence="2 3">
    <name type="scientific">Leptolyngbya iicbica LK</name>
    <dbReference type="NCBI Taxonomy" id="2294035"/>
    <lineage>
        <taxon>Bacteria</taxon>
        <taxon>Bacillati</taxon>
        <taxon>Cyanobacteriota</taxon>
        <taxon>Cyanophyceae</taxon>
        <taxon>Leptolyngbyales</taxon>
        <taxon>Leptolyngbyaceae</taxon>
        <taxon>Leptolyngbya group</taxon>
        <taxon>Leptolyngbya</taxon>
        <taxon>Leptolyngbya iicbica</taxon>
    </lineage>
</organism>
<dbReference type="PANTHER" id="PTHR22642:SF2">
    <property type="entry name" value="PROTEIN LONG AFTER FAR-RED 3"/>
    <property type="match status" value="1"/>
</dbReference>
<feature type="domain" description="Amidohydrolase 3" evidence="1">
    <location>
        <begin position="153"/>
        <end position="633"/>
    </location>
</feature>
<dbReference type="Pfam" id="PF07969">
    <property type="entry name" value="Amidohydro_3"/>
    <property type="match status" value="1"/>
</dbReference>
<reference evidence="2 3" key="1">
    <citation type="submission" date="2018-11" db="EMBL/GenBank/DDBJ databases">
        <title>Whole genome sequencing of an environmental sample.</title>
        <authorList>
            <person name="Sarangi A.N."/>
            <person name="Singh D."/>
            <person name="Tripathy S."/>
        </authorList>
    </citation>
    <scope>NUCLEOTIDE SEQUENCE [LARGE SCALE GENOMIC DNA]</scope>
    <source>
        <strain evidence="2 3">Lakshadweep</strain>
    </source>
</reference>
<dbReference type="OrthoDB" id="9807210at2"/>
<dbReference type="Gene3D" id="2.30.40.10">
    <property type="entry name" value="Urease, subunit C, domain 1"/>
    <property type="match status" value="1"/>
</dbReference>
<dbReference type="Proteomes" id="UP000292459">
    <property type="component" value="Unassembled WGS sequence"/>
</dbReference>
<dbReference type="InterPro" id="IPR033932">
    <property type="entry name" value="YtcJ-like"/>
</dbReference>
<proteinExistence type="predicted"/>
<dbReference type="CDD" id="cd01300">
    <property type="entry name" value="YtcJ_like"/>
    <property type="match status" value="1"/>
</dbReference>
<evidence type="ECO:0000259" key="1">
    <source>
        <dbReference type="Pfam" id="PF07969"/>
    </source>
</evidence>
<dbReference type="AlphaFoldDB" id="A0A4Q7EFZ1"/>
<dbReference type="InterPro" id="IPR011059">
    <property type="entry name" value="Metal-dep_hydrolase_composite"/>
</dbReference>
<dbReference type="Gene3D" id="3.10.310.70">
    <property type="match status" value="1"/>
</dbReference>
<keyword evidence="3" id="KW-1185">Reference proteome</keyword>
<comment type="caution">
    <text evidence="2">The sequence shown here is derived from an EMBL/GenBank/DDBJ whole genome shotgun (WGS) entry which is preliminary data.</text>
</comment>
<evidence type="ECO:0000313" key="3">
    <source>
        <dbReference type="Proteomes" id="UP000292459"/>
    </source>
</evidence>
<dbReference type="InterPro" id="IPR006311">
    <property type="entry name" value="TAT_signal"/>
</dbReference>
<protein>
    <submittedName>
        <fullName evidence="2">Amidohydrolase</fullName>
    </submittedName>
</protein>
<dbReference type="SUPFAM" id="SSF51556">
    <property type="entry name" value="Metallo-dependent hydrolases"/>
    <property type="match status" value="1"/>
</dbReference>
<name>A0A4Q7EFZ1_9CYAN</name>
<dbReference type="InterPro" id="IPR032466">
    <property type="entry name" value="Metal_Hydrolase"/>
</dbReference>
<sequence>MTHSRPSASSNPQSPRPSLNCGCCGISLNAWVKYARETAFTNEVFGHISTLGDRISRRNLMRSGAFLVGAAAAFGPKSFAHAQSTPTETTSSTPGSIVSPSPDATTVFVNGTILTVDAEFSVVEAMAIRGDQILAVGTQEAVLQLAGDQATQVDLAGKTVLPGFVDPHVHAVTGALISGLMEYVGIARFTTTEEVLNFLREQAAVTAPGDWIVARNFDPSVQAGPEALTFAELDAVSTEHPIFVLNASGHLAYANSAAFAAAEIPPDVANPPGAEFVRDAEGNLNGVMKNNVAFGQVLFRYPALADADPVAALLNLAARFNQVGLTTMSEFSLGPADLEVLNATAATGNLTARIRAYPFYTYDDAWDEMGLQPQTGDAIARIAGYKLVSDGSNQGYTGLQREPYLNTDNYGLAYTEPEELTRLATKRSQQGWQLAIHANGDRAIDNVLDTLEAVQATGIDVRSLRPRIEHCSILHDEQIARMKELGVSASFLIGHVYYWGVAFRDEIFGEEKAELLDRARSCEVAGVGFTLHSDFMVTDPNPLQMIETAVTRRTQKEPDYALAPWEAVTVESAIRAVTAEAAWQLHSDHEVGSLEPGKFADFVILDNDPRRVTPSQISAITILETWMNGHLVYQR</sequence>